<sequence>MVESRQTGWQGEELAARWLLDEGFSLLHRNWRYGQYELDLVASKQGVLHIVEVKTRHKNSLTTPEQALDHRKTQALVRAARAYLEQHPFCGEVQFDLIAIEIGADTPPELRYIEDTVELHW</sequence>
<dbReference type="Proteomes" id="UP000824259">
    <property type="component" value="Unassembled WGS sequence"/>
</dbReference>
<dbReference type="InterPro" id="IPR003509">
    <property type="entry name" value="UPF0102_YraN-like"/>
</dbReference>
<gene>
    <name evidence="3" type="ORF">H9779_06780</name>
</gene>
<reference evidence="3" key="2">
    <citation type="submission" date="2021-04" db="EMBL/GenBank/DDBJ databases">
        <authorList>
            <person name="Gilroy R."/>
        </authorList>
    </citation>
    <scope>NUCLEOTIDE SEQUENCE</scope>
    <source>
        <strain evidence="3">CHK169-11906</strain>
    </source>
</reference>
<dbReference type="Gene3D" id="3.40.1350.10">
    <property type="match status" value="1"/>
</dbReference>
<organism evidence="3 4">
    <name type="scientific">Candidatus Alistipes avicola</name>
    <dbReference type="NCBI Taxonomy" id="2838432"/>
    <lineage>
        <taxon>Bacteria</taxon>
        <taxon>Pseudomonadati</taxon>
        <taxon>Bacteroidota</taxon>
        <taxon>Bacteroidia</taxon>
        <taxon>Bacteroidales</taxon>
        <taxon>Rikenellaceae</taxon>
        <taxon>Alistipes</taxon>
    </lineage>
</organism>
<evidence type="ECO:0000313" key="4">
    <source>
        <dbReference type="Proteomes" id="UP000824259"/>
    </source>
</evidence>
<dbReference type="InterPro" id="IPR011856">
    <property type="entry name" value="tRNA_endonuc-like_dom_sf"/>
</dbReference>
<comment type="similarity">
    <text evidence="1 2">Belongs to the UPF0102 family.</text>
</comment>
<reference evidence="3" key="1">
    <citation type="journal article" date="2021" name="PeerJ">
        <title>Extensive microbial diversity within the chicken gut microbiome revealed by metagenomics and culture.</title>
        <authorList>
            <person name="Gilroy R."/>
            <person name="Ravi A."/>
            <person name="Getino M."/>
            <person name="Pursley I."/>
            <person name="Horton D.L."/>
            <person name="Alikhan N.F."/>
            <person name="Baker D."/>
            <person name="Gharbi K."/>
            <person name="Hall N."/>
            <person name="Watson M."/>
            <person name="Adriaenssens E.M."/>
            <person name="Foster-Nyarko E."/>
            <person name="Jarju S."/>
            <person name="Secka A."/>
            <person name="Antonio M."/>
            <person name="Oren A."/>
            <person name="Chaudhuri R.R."/>
            <person name="La Ragione R."/>
            <person name="Hildebrand F."/>
            <person name="Pallen M.J."/>
        </authorList>
    </citation>
    <scope>NUCLEOTIDE SEQUENCE</scope>
    <source>
        <strain evidence="3">CHK169-11906</strain>
    </source>
</reference>
<evidence type="ECO:0000313" key="3">
    <source>
        <dbReference type="EMBL" id="HJA99281.1"/>
    </source>
</evidence>
<dbReference type="AlphaFoldDB" id="A0A9D2L4U0"/>
<accession>A0A9D2L4U0</accession>
<dbReference type="PANTHER" id="PTHR34039">
    <property type="entry name" value="UPF0102 PROTEIN YRAN"/>
    <property type="match status" value="1"/>
</dbReference>
<proteinExistence type="inferred from homology"/>
<dbReference type="InterPro" id="IPR011335">
    <property type="entry name" value="Restrct_endonuc-II-like"/>
</dbReference>
<dbReference type="SUPFAM" id="SSF52980">
    <property type="entry name" value="Restriction endonuclease-like"/>
    <property type="match status" value="1"/>
</dbReference>
<evidence type="ECO:0000256" key="2">
    <source>
        <dbReference type="HAMAP-Rule" id="MF_00048"/>
    </source>
</evidence>
<dbReference type="Pfam" id="PF02021">
    <property type="entry name" value="UPF0102"/>
    <property type="match status" value="1"/>
</dbReference>
<comment type="caution">
    <text evidence="3">The sequence shown here is derived from an EMBL/GenBank/DDBJ whole genome shotgun (WGS) entry which is preliminary data.</text>
</comment>
<dbReference type="PANTHER" id="PTHR34039:SF1">
    <property type="entry name" value="UPF0102 PROTEIN YRAN"/>
    <property type="match status" value="1"/>
</dbReference>
<protein>
    <recommendedName>
        <fullName evidence="2">UPF0102 protein H9779_06780</fullName>
    </recommendedName>
</protein>
<dbReference type="GO" id="GO:0003676">
    <property type="term" value="F:nucleic acid binding"/>
    <property type="evidence" value="ECO:0007669"/>
    <property type="project" value="InterPro"/>
</dbReference>
<dbReference type="HAMAP" id="MF_00048">
    <property type="entry name" value="UPF0102"/>
    <property type="match status" value="1"/>
</dbReference>
<evidence type="ECO:0000256" key="1">
    <source>
        <dbReference type="ARBA" id="ARBA00006738"/>
    </source>
</evidence>
<dbReference type="EMBL" id="DWYR01000021">
    <property type="protein sequence ID" value="HJA99281.1"/>
    <property type="molecule type" value="Genomic_DNA"/>
</dbReference>
<name>A0A9D2L4U0_9BACT</name>